<dbReference type="InterPro" id="IPR050177">
    <property type="entry name" value="Lipid_A_modif_metabolic_enz"/>
</dbReference>
<dbReference type="PANTHER" id="PTHR43245">
    <property type="entry name" value="BIFUNCTIONAL POLYMYXIN RESISTANCE PROTEIN ARNA"/>
    <property type="match status" value="1"/>
</dbReference>
<dbReference type="Proteomes" id="UP000078558">
    <property type="component" value="Chromosome I"/>
</dbReference>
<dbReference type="EC" id="4.2.1.46" evidence="2"/>
<name>A0A1C3JZ92_9BURK</name>
<dbReference type="InterPro" id="IPR036291">
    <property type="entry name" value="NAD(P)-bd_dom_sf"/>
</dbReference>
<proteinExistence type="predicted"/>
<organism evidence="2 4">
    <name type="scientific">Orrella dioscoreae</name>
    <dbReference type="NCBI Taxonomy" id="1851544"/>
    <lineage>
        <taxon>Bacteria</taxon>
        <taxon>Pseudomonadati</taxon>
        <taxon>Pseudomonadota</taxon>
        <taxon>Betaproteobacteria</taxon>
        <taxon>Burkholderiales</taxon>
        <taxon>Alcaligenaceae</taxon>
        <taxon>Orrella</taxon>
    </lineage>
</organism>
<accession>A0A1C3JZ92</accession>
<dbReference type="EMBL" id="LT907988">
    <property type="protein sequence ID" value="SOE49489.1"/>
    <property type="molecule type" value="Genomic_DNA"/>
</dbReference>
<dbReference type="AlphaFoldDB" id="A0A1C3JZ92"/>
<dbReference type="PANTHER" id="PTHR43245:SF53">
    <property type="entry name" value="EPIMERASE-RELATED"/>
    <property type="match status" value="1"/>
</dbReference>
<evidence type="ECO:0000313" key="3">
    <source>
        <dbReference type="EMBL" id="SOE49489.1"/>
    </source>
</evidence>
<dbReference type="EMBL" id="FLRC01000010">
    <property type="protein sequence ID" value="SBT24571.1"/>
    <property type="molecule type" value="Genomic_DNA"/>
</dbReference>
<dbReference type="Pfam" id="PF01370">
    <property type="entry name" value="Epimerase"/>
    <property type="match status" value="1"/>
</dbReference>
<keyword evidence="2" id="KW-0456">Lyase</keyword>
<dbReference type="STRING" id="1851544.ODI_01691"/>
<dbReference type="Gene3D" id="3.40.50.720">
    <property type="entry name" value="NAD(P)-binding Rossmann-like Domain"/>
    <property type="match status" value="1"/>
</dbReference>
<dbReference type="KEGG" id="odi:ODI_R2111"/>
<keyword evidence="4" id="KW-1185">Reference proteome</keyword>
<reference evidence="3 4" key="2">
    <citation type="submission" date="2017-08" db="EMBL/GenBank/DDBJ databases">
        <authorList>
            <person name="de Groot N.N."/>
        </authorList>
    </citation>
    <scope>NUCLEOTIDE SEQUENCE [LARGE SCALE GENOMIC DNA]</scope>
    <source>
        <strain evidence="3">Orrdi1</strain>
    </source>
</reference>
<protein>
    <submittedName>
        <fullName evidence="2">dTDP-glucose 4,6-dehydratase</fullName>
        <ecNumber evidence="2">4.2.1.46</ecNumber>
    </submittedName>
</protein>
<dbReference type="RefSeq" id="WP_067750974.1">
    <property type="nucleotide sequence ID" value="NZ_LT907988.1"/>
</dbReference>
<dbReference type="SUPFAM" id="SSF51735">
    <property type="entry name" value="NAD(P)-binding Rossmann-fold domains"/>
    <property type="match status" value="1"/>
</dbReference>
<reference evidence="2 4" key="1">
    <citation type="submission" date="2016-06" db="EMBL/GenBank/DDBJ databases">
        <authorList>
            <person name="Kjaerup R.B."/>
            <person name="Dalgaard T.S."/>
            <person name="Juul-Madsen H.R."/>
        </authorList>
    </citation>
    <scope>NUCLEOTIDE SEQUENCE [LARGE SCALE GENOMIC DNA]</scope>
    <source>
        <strain evidence="2">Orrdi1</strain>
    </source>
</reference>
<evidence type="ECO:0000313" key="2">
    <source>
        <dbReference type="EMBL" id="SBT24571.1"/>
    </source>
</evidence>
<gene>
    <name evidence="2" type="ORF">ODI_01691</name>
    <name evidence="3" type="ORF">ODI_R2111</name>
</gene>
<dbReference type="OrthoDB" id="9769113at2"/>
<dbReference type="GO" id="GO:0008460">
    <property type="term" value="F:dTDP-glucose 4,6-dehydratase activity"/>
    <property type="evidence" value="ECO:0007669"/>
    <property type="project" value="UniProtKB-EC"/>
</dbReference>
<sequence>MTATQGTASHYTILGATGFVGSHLLRHLRQTGQACLAPGRDEDPALLGDLGHVIYCIGLTADFRQRPLDTVDAHVCVLRRLLAKATFTSLTYLSSTRVYANASDTRESASLLVNPNEAGNLYNLSKLTGEALCLHGGRPHARVVRLSNVIGPRADPDTFIDQLLAEGARTGAVHLRTALASRKDYIHIDDVVALLARIARSQQGGILNVASGQGTSNAEILEILSREAGYVCTADEDAPAWQFSPIDITRLQETYGFRPRDFQEYFPSFIQSQSS</sequence>
<evidence type="ECO:0000259" key="1">
    <source>
        <dbReference type="Pfam" id="PF01370"/>
    </source>
</evidence>
<dbReference type="CDD" id="cd08946">
    <property type="entry name" value="SDR_e"/>
    <property type="match status" value="1"/>
</dbReference>
<evidence type="ECO:0000313" key="4">
    <source>
        <dbReference type="Proteomes" id="UP000078558"/>
    </source>
</evidence>
<dbReference type="InterPro" id="IPR001509">
    <property type="entry name" value="Epimerase_deHydtase"/>
</dbReference>
<feature type="domain" description="NAD-dependent epimerase/dehydratase" evidence="1">
    <location>
        <begin position="12"/>
        <end position="210"/>
    </location>
</feature>